<protein>
    <submittedName>
        <fullName evidence="2">Uncharacterized protein</fullName>
    </submittedName>
</protein>
<reference evidence="2" key="1">
    <citation type="submission" date="2023-06" db="EMBL/GenBank/DDBJ databases">
        <title>Genome-scale phylogeny and comparative genomics of the fungal order Sordariales.</title>
        <authorList>
            <consortium name="Lawrence Berkeley National Laboratory"/>
            <person name="Hensen N."/>
            <person name="Bonometti L."/>
            <person name="Westerberg I."/>
            <person name="Brannstrom I.O."/>
            <person name="Guillou S."/>
            <person name="Cros-Aarteil S."/>
            <person name="Calhoun S."/>
            <person name="Haridas S."/>
            <person name="Kuo A."/>
            <person name="Mondo S."/>
            <person name="Pangilinan J."/>
            <person name="Riley R."/>
            <person name="LaButti K."/>
            <person name="Andreopoulos B."/>
            <person name="Lipzen A."/>
            <person name="Chen C."/>
            <person name="Yanf M."/>
            <person name="Daum C."/>
            <person name="Ng V."/>
            <person name="Clum A."/>
            <person name="Steindorff A."/>
            <person name="Ohm R."/>
            <person name="Martin F."/>
            <person name="Silar P."/>
            <person name="Natvig D."/>
            <person name="Lalanne C."/>
            <person name="Gautier V."/>
            <person name="Ament-velasquez S.L."/>
            <person name="Kruys A."/>
            <person name="Hutchinson M.I."/>
            <person name="Powell A.J."/>
            <person name="Barry K."/>
            <person name="Miller A.N."/>
            <person name="Grigoriev I.V."/>
            <person name="Debuchy R."/>
            <person name="Gladieux P."/>
            <person name="Thoren M.H."/>
            <person name="Johannesson H."/>
        </authorList>
    </citation>
    <scope>NUCLEOTIDE SEQUENCE</scope>
    <source>
        <strain evidence="2">SMH3187-1</strain>
    </source>
</reference>
<comment type="caution">
    <text evidence="2">The sequence shown here is derived from an EMBL/GenBank/DDBJ whole genome shotgun (WGS) entry which is preliminary data.</text>
</comment>
<feature type="transmembrane region" description="Helical" evidence="1">
    <location>
        <begin position="46"/>
        <end position="71"/>
    </location>
</feature>
<evidence type="ECO:0000313" key="2">
    <source>
        <dbReference type="EMBL" id="KAK0743524.1"/>
    </source>
</evidence>
<feature type="transmembrane region" description="Helical" evidence="1">
    <location>
        <begin position="174"/>
        <end position="198"/>
    </location>
</feature>
<gene>
    <name evidence="2" type="ORF">B0T18DRAFT_430785</name>
</gene>
<keyword evidence="1" id="KW-1133">Transmembrane helix</keyword>
<organism evidence="2 3">
    <name type="scientific">Schizothecium vesticola</name>
    <dbReference type="NCBI Taxonomy" id="314040"/>
    <lineage>
        <taxon>Eukaryota</taxon>
        <taxon>Fungi</taxon>
        <taxon>Dikarya</taxon>
        <taxon>Ascomycota</taxon>
        <taxon>Pezizomycotina</taxon>
        <taxon>Sordariomycetes</taxon>
        <taxon>Sordariomycetidae</taxon>
        <taxon>Sordariales</taxon>
        <taxon>Schizotheciaceae</taxon>
        <taxon>Schizothecium</taxon>
    </lineage>
</organism>
<name>A0AA40EQ97_9PEZI</name>
<keyword evidence="1" id="KW-0472">Membrane</keyword>
<evidence type="ECO:0000256" key="1">
    <source>
        <dbReference type="SAM" id="Phobius"/>
    </source>
</evidence>
<dbReference type="EMBL" id="JAUKUD010000005">
    <property type="protein sequence ID" value="KAK0743524.1"/>
    <property type="molecule type" value="Genomic_DNA"/>
</dbReference>
<evidence type="ECO:0000313" key="3">
    <source>
        <dbReference type="Proteomes" id="UP001172155"/>
    </source>
</evidence>
<keyword evidence="3" id="KW-1185">Reference proteome</keyword>
<sequence length="211" mass="21087">MPTKPTNRKTRRKALRTLRAALKYLGYSIRYVSSAAIAWANNNPKIVMGVGLVIIGSIVVITFPEAAAPVLGAFGFSAVRSVVADSQINPAVNPHHQNEFPLPPGAITNACSAASEGLLHAAMHSKNVVAAVAAEGLVHAAQLDAKAVASAAVTGARSAATEGIAYAAQNPKNVAGAAVVAGGLLVVAVPAMLTAPILAAAGFGSSGPIAG</sequence>
<feature type="transmembrane region" description="Helical" evidence="1">
    <location>
        <begin position="21"/>
        <end position="40"/>
    </location>
</feature>
<proteinExistence type="predicted"/>
<keyword evidence="1" id="KW-0812">Transmembrane</keyword>
<dbReference type="AlphaFoldDB" id="A0AA40EQ97"/>
<accession>A0AA40EQ97</accession>
<dbReference type="Proteomes" id="UP001172155">
    <property type="component" value="Unassembled WGS sequence"/>
</dbReference>